<dbReference type="RefSeq" id="WP_265767273.1">
    <property type="nucleotide sequence ID" value="NZ_JAGGJA010000013.1"/>
</dbReference>
<comment type="caution">
    <text evidence="2">The sequence shown here is derived from an EMBL/GenBank/DDBJ whole genome shotgun (WGS) entry which is preliminary data.</text>
</comment>
<dbReference type="EMBL" id="JAGGJA010000013">
    <property type="protein sequence ID" value="MCW9708489.1"/>
    <property type="molecule type" value="Genomic_DNA"/>
</dbReference>
<protein>
    <submittedName>
        <fullName evidence="2">Uncharacterized protein</fullName>
    </submittedName>
</protein>
<accession>A0ABT3PRJ1</accession>
<reference evidence="2 3" key="1">
    <citation type="submission" date="2021-03" db="EMBL/GenBank/DDBJ databases">
        <title>Aliifodinibius sp. nov., a new bacterium isolated from saline soil.</title>
        <authorList>
            <person name="Galisteo C."/>
            <person name="De La Haba R."/>
            <person name="Sanchez-Porro C."/>
            <person name="Ventosa A."/>
        </authorList>
    </citation>
    <scope>NUCLEOTIDE SEQUENCE [LARGE SCALE GENOMIC DNA]</scope>
    <source>
        <strain evidence="2 3">1BSP15-2V2</strain>
    </source>
</reference>
<keyword evidence="3" id="KW-1185">Reference proteome</keyword>
<proteinExistence type="predicted"/>
<dbReference type="Proteomes" id="UP001207918">
    <property type="component" value="Unassembled WGS sequence"/>
</dbReference>
<sequence>MPQLNTDLSIMEFSFVIGSLKFNAKSIGIILFASLLMGILAGLYSAIHIDTPGISQAITSPILWASAIPIILLVKGIKMGKQIDQTSKE</sequence>
<feature type="transmembrane region" description="Helical" evidence="1">
    <location>
        <begin position="53"/>
        <end position="74"/>
    </location>
</feature>
<gene>
    <name evidence="2" type="ORF">J6I44_16625</name>
</gene>
<evidence type="ECO:0000313" key="2">
    <source>
        <dbReference type="EMBL" id="MCW9708489.1"/>
    </source>
</evidence>
<keyword evidence="1" id="KW-0472">Membrane</keyword>
<keyword evidence="1" id="KW-0812">Transmembrane</keyword>
<evidence type="ECO:0000313" key="3">
    <source>
        <dbReference type="Proteomes" id="UP001207918"/>
    </source>
</evidence>
<evidence type="ECO:0000256" key="1">
    <source>
        <dbReference type="SAM" id="Phobius"/>
    </source>
</evidence>
<organism evidence="2 3">
    <name type="scientific">Fodinibius salsisoli</name>
    <dbReference type="NCBI Taxonomy" id="2820877"/>
    <lineage>
        <taxon>Bacteria</taxon>
        <taxon>Pseudomonadati</taxon>
        <taxon>Balneolota</taxon>
        <taxon>Balneolia</taxon>
        <taxon>Balneolales</taxon>
        <taxon>Balneolaceae</taxon>
        <taxon>Fodinibius</taxon>
    </lineage>
</organism>
<feature type="transmembrane region" description="Helical" evidence="1">
    <location>
        <begin position="27"/>
        <end position="47"/>
    </location>
</feature>
<keyword evidence="1" id="KW-1133">Transmembrane helix</keyword>
<name>A0ABT3PRJ1_9BACT</name>